<evidence type="ECO:0000313" key="2">
    <source>
        <dbReference type="Proteomes" id="UP000179052"/>
    </source>
</evidence>
<evidence type="ECO:0000313" key="1">
    <source>
        <dbReference type="EMBL" id="OHA11570.1"/>
    </source>
</evidence>
<comment type="caution">
    <text evidence="1">The sequence shown here is derived from an EMBL/GenBank/DDBJ whole genome shotgun (WGS) entry which is preliminary data.</text>
</comment>
<organism evidence="1 2">
    <name type="scientific">Candidatus Sungbacteria bacterium RIFCSPLOWO2_02_FULL_48_13b</name>
    <dbReference type="NCBI Taxonomy" id="1802283"/>
    <lineage>
        <taxon>Bacteria</taxon>
        <taxon>Candidatus Sungiibacteriota</taxon>
    </lineage>
</organism>
<reference evidence="1 2" key="1">
    <citation type="journal article" date="2016" name="Nat. Commun.">
        <title>Thousands of microbial genomes shed light on interconnected biogeochemical processes in an aquifer system.</title>
        <authorList>
            <person name="Anantharaman K."/>
            <person name="Brown C.T."/>
            <person name="Hug L.A."/>
            <person name="Sharon I."/>
            <person name="Castelle C.J."/>
            <person name="Probst A.J."/>
            <person name="Thomas B.C."/>
            <person name="Singh A."/>
            <person name="Wilkins M.J."/>
            <person name="Karaoz U."/>
            <person name="Brodie E.L."/>
            <person name="Williams K.H."/>
            <person name="Hubbard S.S."/>
            <person name="Banfield J.F."/>
        </authorList>
    </citation>
    <scope>NUCLEOTIDE SEQUENCE [LARGE SCALE GENOMIC DNA]</scope>
</reference>
<protein>
    <submittedName>
        <fullName evidence="1">Uncharacterized protein</fullName>
    </submittedName>
</protein>
<proteinExistence type="predicted"/>
<gene>
    <name evidence="1" type="ORF">A3H71_02415</name>
</gene>
<accession>A0A1G2LIX3</accession>
<dbReference type="Proteomes" id="UP000179052">
    <property type="component" value="Unassembled WGS sequence"/>
</dbReference>
<dbReference type="EMBL" id="MHQV01000007">
    <property type="protein sequence ID" value="OHA11570.1"/>
    <property type="molecule type" value="Genomic_DNA"/>
</dbReference>
<name>A0A1G2LIX3_9BACT</name>
<dbReference type="AlphaFoldDB" id="A0A1G2LIX3"/>
<sequence length="135" mass="15299">MKKILILGLAVAAIYFGWKFMPSDWRTKIESAVTRIGISKERIIGALQPARKYLLPADALTREDLMRQLSDNLEIAKKYQASKLLEEKALLDKALKDSQEILTTLQSTAENSDFFKTLYVKLINTLIPYTPGSIH</sequence>